<dbReference type="GO" id="GO:0044458">
    <property type="term" value="P:motile cilium assembly"/>
    <property type="evidence" value="ECO:0007669"/>
    <property type="project" value="TreeGrafter"/>
</dbReference>
<dbReference type="PANTHER" id="PTHR44499">
    <property type="entry name" value="JOUBERIN"/>
    <property type="match status" value="1"/>
</dbReference>
<organism evidence="6 7">
    <name type="scientific">Brachionus plicatilis</name>
    <name type="common">Marine rotifer</name>
    <name type="synonym">Brachionus muelleri</name>
    <dbReference type="NCBI Taxonomy" id="10195"/>
    <lineage>
        <taxon>Eukaryota</taxon>
        <taxon>Metazoa</taxon>
        <taxon>Spiralia</taxon>
        <taxon>Gnathifera</taxon>
        <taxon>Rotifera</taxon>
        <taxon>Eurotatoria</taxon>
        <taxon>Monogononta</taxon>
        <taxon>Pseudotrocha</taxon>
        <taxon>Ploima</taxon>
        <taxon>Brachionidae</taxon>
        <taxon>Brachionus</taxon>
    </lineage>
</organism>
<dbReference type="InterPro" id="IPR036322">
    <property type="entry name" value="WD40_repeat_dom_sf"/>
</dbReference>
<dbReference type="PANTHER" id="PTHR44499:SF1">
    <property type="entry name" value="JOUBERIN"/>
    <property type="match status" value="1"/>
</dbReference>
<dbReference type="InterPro" id="IPR052803">
    <property type="entry name" value="Cilium-Associated_Jouberin"/>
</dbReference>
<dbReference type="SUPFAM" id="SSF50044">
    <property type="entry name" value="SH3-domain"/>
    <property type="match status" value="1"/>
</dbReference>
<reference evidence="6 7" key="1">
    <citation type="journal article" date="2018" name="Sci. Rep.">
        <title>Genomic signatures of local adaptation to the degree of environmental predictability in rotifers.</title>
        <authorList>
            <person name="Franch-Gras L."/>
            <person name="Hahn C."/>
            <person name="Garcia-Roger E.M."/>
            <person name="Carmona M.J."/>
            <person name="Serra M."/>
            <person name="Gomez A."/>
        </authorList>
    </citation>
    <scope>NUCLEOTIDE SEQUENCE [LARGE SCALE GENOMIC DNA]</scope>
    <source>
        <strain evidence="6">HYR1</strain>
    </source>
</reference>
<evidence type="ECO:0000256" key="2">
    <source>
        <dbReference type="PROSITE-ProRule" id="PRU00192"/>
    </source>
</evidence>
<dbReference type="Pfam" id="PF00018">
    <property type="entry name" value="SH3_1"/>
    <property type="match status" value="1"/>
</dbReference>
<gene>
    <name evidence="6" type="ORF">BpHYR1_036005</name>
</gene>
<accession>A0A3M7SY09</accession>
<feature type="region of interest" description="Disordered" evidence="4">
    <location>
        <begin position="1"/>
        <end position="105"/>
    </location>
</feature>
<dbReference type="SUPFAM" id="SSF50978">
    <property type="entry name" value="WD40 repeat-like"/>
    <property type="match status" value="1"/>
</dbReference>
<feature type="repeat" description="WD" evidence="3">
    <location>
        <begin position="465"/>
        <end position="500"/>
    </location>
</feature>
<evidence type="ECO:0000256" key="4">
    <source>
        <dbReference type="SAM" id="MobiDB-lite"/>
    </source>
</evidence>
<dbReference type="GO" id="GO:0036064">
    <property type="term" value="C:ciliary basal body"/>
    <property type="evidence" value="ECO:0007669"/>
    <property type="project" value="TreeGrafter"/>
</dbReference>
<evidence type="ECO:0000259" key="5">
    <source>
        <dbReference type="PROSITE" id="PS50002"/>
    </source>
</evidence>
<dbReference type="InterPro" id="IPR036028">
    <property type="entry name" value="SH3-like_dom_sf"/>
</dbReference>
<evidence type="ECO:0000313" key="7">
    <source>
        <dbReference type="Proteomes" id="UP000276133"/>
    </source>
</evidence>
<feature type="compositionally biased region" description="Polar residues" evidence="4">
    <location>
        <begin position="82"/>
        <end position="103"/>
    </location>
</feature>
<feature type="compositionally biased region" description="Polar residues" evidence="4">
    <location>
        <begin position="938"/>
        <end position="958"/>
    </location>
</feature>
<dbReference type="InterPro" id="IPR001680">
    <property type="entry name" value="WD40_rpt"/>
</dbReference>
<dbReference type="PROSITE" id="PS50294">
    <property type="entry name" value="WD_REPEATS_REGION"/>
    <property type="match status" value="1"/>
</dbReference>
<feature type="repeat" description="WD" evidence="3">
    <location>
        <begin position="559"/>
        <end position="591"/>
    </location>
</feature>
<evidence type="ECO:0000256" key="3">
    <source>
        <dbReference type="PROSITE-ProRule" id="PRU00221"/>
    </source>
</evidence>
<dbReference type="Gene3D" id="2.130.10.10">
    <property type="entry name" value="YVTN repeat-like/Quinoprotein amine dehydrogenase"/>
    <property type="match status" value="1"/>
</dbReference>
<dbReference type="SMART" id="SM00320">
    <property type="entry name" value="WD40"/>
    <property type="match status" value="6"/>
</dbReference>
<evidence type="ECO:0000313" key="6">
    <source>
        <dbReference type="EMBL" id="RNA40529.1"/>
    </source>
</evidence>
<dbReference type="AlphaFoldDB" id="A0A3M7SY09"/>
<feature type="region of interest" description="Disordered" evidence="4">
    <location>
        <begin position="982"/>
        <end position="1015"/>
    </location>
</feature>
<proteinExistence type="predicted"/>
<dbReference type="PROSITE" id="PS50002">
    <property type="entry name" value="SH3"/>
    <property type="match status" value="1"/>
</dbReference>
<dbReference type="PROSITE" id="PS50082">
    <property type="entry name" value="WD_REPEATS_2"/>
    <property type="match status" value="3"/>
</dbReference>
<feature type="compositionally biased region" description="Basic and acidic residues" evidence="4">
    <location>
        <begin position="1"/>
        <end position="12"/>
    </location>
</feature>
<dbReference type="STRING" id="10195.A0A3M7SY09"/>
<dbReference type="EMBL" id="REGN01000635">
    <property type="protein sequence ID" value="RNA40529.1"/>
    <property type="molecule type" value="Genomic_DNA"/>
</dbReference>
<dbReference type="SMART" id="SM00326">
    <property type="entry name" value="SH3"/>
    <property type="match status" value="1"/>
</dbReference>
<feature type="compositionally biased region" description="Basic residues" evidence="4">
    <location>
        <begin position="991"/>
        <end position="1000"/>
    </location>
</feature>
<keyword evidence="7" id="KW-1185">Reference proteome</keyword>
<sequence length="1015" mass="116521">MHGTKPKNEKRNQKLAGQKSKNLDSKTEEILLSPRSAQSVSDHSDDEKIISSARSDQKLILNDKPSKDSKVKSSRKLKAIETSDNTGISGTINQAFEPDNSQPIKEKKLLNKPPRRARKAREKAEIEQDTTIHKSDSNILAIIIHQTDKLRTDINIYNPTVRVHILDLDTDGQYVKKTKRDRNTLVYYEKENRKLDFISPISSTPYDFKKNRTIIPKWEELIVFNEEFSHFTKDHPNVLLMFELIDVRKHNELSVNYQTYTSQETNQDWQRIAWAFLKIRSFNNSLNIEKKLRLQLFYTQAKYKFNTIESMVPEIYNLYKYGPRVKYPASLHVTIKSIIQPKHFMPGVGSSDLLFAESVNAYQDGSDQSLLDLKNSQTNVKRDDTDLDGLDNFKGNKKQVIWSRINGLPCKVPNQLHLKLNTTKRGCYSVKFSNTGNFLACACNDDDTNYPILVYEITGDFCAKFNGHFGLVYEISWSKSDKYIVTASNDATARVFDIETKSKEPFKILPHPNFLYTAKFFPHSSDMVVTGGYDKVLRIWSIDNPKKKLQKYGELLQELYGHEGYINTTCFSNKADTFYSADSLGKIKVWNCYSESNKGWIFKEDILVAELKNEVINLIQLLPNQFRMLVQMKDNQLNVIDVRIKSIVQHFKGMFNLNQNLRSCISPCGTFLFNSGGDTNIYCWNINTGDQLETITLNYVKPARDIDFHPYDNYMVFCCNDSNAPVFIYKHNPEKIFSSYDSKSLEHDAIGFGKPKLEEQIDENELDIKLKNDINKLKDSQNNIWRMVNDKLDSVYPRGAKNNNDIWSKNNYPSSLTMTMVDSSNKPEFKYRGPKEVEDIVISLYDYKAQRGDELDLKIGDEILVLVRENENWWLGELINAKQEGYFPAAYVQEKSVAEGPRKNLLANNRISVRDTNSDFNRAIEPIPFSLMPQLSGSASSQKKFTTENPGFTNNPNSKKVDSMKASSLNVEPEVNTINEIPTKDMTNSVPRRKNHKRGTFGHVISGTQSTSSKN</sequence>
<dbReference type="OrthoDB" id="2096344at2759"/>
<comment type="caution">
    <text evidence="6">The sequence shown here is derived from an EMBL/GenBank/DDBJ whole genome shotgun (WGS) entry which is preliminary data.</text>
</comment>
<dbReference type="InterPro" id="IPR015943">
    <property type="entry name" value="WD40/YVTN_repeat-like_dom_sf"/>
</dbReference>
<dbReference type="Pfam" id="PF00400">
    <property type="entry name" value="WD40"/>
    <property type="match status" value="3"/>
</dbReference>
<feature type="region of interest" description="Disordered" evidence="4">
    <location>
        <begin position="110"/>
        <end position="129"/>
    </location>
</feature>
<dbReference type="Gene3D" id="2.30.30.40">
    <property type="entry name" value="SH3 Domains"/>
    <property type="match status" value="1"/>
</dbReference>
<feature type="domain" description="SH3" evidence="5">
    <location>
        <begin position="836"/>
        <end position="897"/>
    </location>
</feature>
<dbReference type="InterPro" id="IPR001452">
    <property type="entry name" value="SH3_domain"/>
</dbReference>
<dbReference type="PRINTS" id="PR00452">
    <property type="entry name" value="SH3DOMAIN"/>
</dbReference>
<dbReference type="Proteomes" id="UP000276133">
    <property type="component" value="Unassembled WGS sequence"/>
</dbReference>
<feature type="region of interest" description="Disordered" evidence="4">
    <location>
        <begin position="938"/>
        <end position="970"/>
    </location>
</feature>
<feature type="repeat" description="WD" evidence="3">
    <location>
        <begin position="508"/>
        <end position="550"/>
    </location>
</feature>
<name>A0A3M7SY09_BRAPC</name>
<keyword evidence="1 2" id="KW-0728">SH3 domain</keyword>
<keyword evidence="3" id="KW-0853">WD repeat</keyword>
<evidence type="ECO:0000256" key="1">
    <source>
        <dbReference type="ARBA" id="ARBA00022443"/>
    </source>
</evidence>
<protein>
    <submittedName>
        <fullName evidence="6">Jouberin isoform X2</fullName>
    </submittedName>
</protein>
<feature type="compositionally biased region" description="Polar residues" evidence="4">
    <location>
        <begin position="1006"/>
        <end position="1015"/>
    </location>
</feature>